<keyword evidence="1" id="KW-0812">Transmembrane</keyword>
<dbReference type="Proteomes" id="UP001373714">
    <property type="component" value="Unassembled WGS sequence"/>
</dbReference>
<keyword evidence="1" id="KW-0472">Membrane</keyword>
<sequence length="75" mass="8857">MKGEMQVQRQIRRENDEYLRGRCEEEVVPARSLVEDKVAWMLGHLSLIKTIIVNFWPILLYINMIGLSVGFFMFP</sequence>
<feature type="transmembrane region" description="Helical" evidence="1">
    <location>
        <begin position="51"/>
        <end position="74"/>
    </location>
</feature>
<accession>A0AAV9V2T4</accession>
<keyword evidence="3" id="KW-1185">Reference proteome</keyword>
<gene>
    <name evidence="2" type="ORF">TWF730_008344</name>
</gene>
<evidence type="ECO:0000313" key="2">
    <source>
        <dbReference type="EMBL" id="KAK6353924.1"/>
    </source>
</evidence>
<reference evidence="2 3" key="1">
    <citation type="submission" date="2019-10" db="EMBL/GenBank/DDBJ databases">
        <authorList>
            <person name="Palmer J.M."/>
        </authorList>
    </citation>
    <scope>NUCLEOTIDE SEQUENCE [LARGE SCALE GENOMIC DNA]</scope>
    <source>
        <strain evidence="2 3">TWF730</strain>
    </source>
</reference>
<dbReference type="EMBL" id="JAVHNS010000005">
    <property type="protein sequence ID" value="KAK6353924.1"/>
    <property type="molecule type" value="Genomic_DNA"/>
</dbReference>
<evidence type="ECO:0000313" key="3">
    <source>
        <dbReference type="Proteomes" id="UP001373714"/>
    </source>
</evidence>
<evidence type="ECO:0000256" key="1">
    <source>
        <dbReference type="SAM" id="Phobius"/>
    </source>
</evidence>
<proteinExistence type="predicted"/>
<organism evidence="2 3">
    <name type="scientific">Orbilia blumenaviensis</name>
    <dbReference type="NCBI Taxonomy" id="1796055"/>
    <lineage>
        <taxon>Eukaryota</taxon>
        <taxon>Fungi</taxon>
        <taxon>Dikarya</taxon>
        <taxon>Ascomycota</taxon>
        <taxon>Pezizomycotina</taxon>
        <taxon>Orbiliomycetes</taxon>
        <taxon>Orbiliales</taxon>
        <taxon>Orbiliaceae</taxon>
        <taxon>Orbilia</taxon>
    </lineage>
</organism>
<protein>
    <submittedName>
        <fullName evidence="2">Uncharacterized protein</fullName>
    </submittedName>
</protein>
<name>A0AAV9V2T4_9PEZI</name>
<dbReference type="AlphaFoldDB" id="A0AAV9V2T4"/>
<comment type="caution">
    <text evidence="2">The sequence shown here is derived from an EMBL/GenBank/DDBJ whole genome shotgun (WGS) entry which is preliminary data.</text>
</comment>
<keyword evidence="1" id="KW-1133">Transmembrane helix</keyword>